<dbReference type="AlphaFoldDB" id="A0A1Y2K7M1"/>
<sequence>MVEIAMDINGFPPGQVLHRQIKGAFVAKGTTFTAWCRENGISPAAGKNSLLGAWDGPKGRQVRQQLIEAAGLTADSSGNA</sequence>
<evidence type="ECO:0008006" key="3">
    <source>
        <dbReference type="Google" id="ProtNLM"/>
    </source>
</evidence>
<dbReference type="Proteomes" id="UP000194003">
    <property type="component" value="Unassembled WGS sequence"/>
</dbReference>
<proteinExistence type="predicted"/>
<name>A0A1Y2K7M1_9PROT</name>
<comment type="caution">
    <text evidence="1">The sequence shown here is derived from an EMBL/GenBank/DDBJ whole genome shotgun (WGS) entry which is preliminary data.</text>
</comment>
<accession>A0A1Y2K7M1</accession>
<evidence type="ECO:0000313" key="2">
    <source>
        <dbReference type="Proteomes" id="UP000194003"/>
    </source>
</evidence>
<dbReference type="EMBL" id="LVJN01000015">
    <property type="protein sequence ID" value="OSM06753.1"/>
    <property type="molecule type" value="Genomic_DNA"/>
</dbReference>
<evidence type="ECO:0000313" key="1">
    <source>
        <dbReference type="EMBL" id="OSM06753.1"/>
    </source>
</evidence>
<protein>
    <recommendedName>
        <fullName evidence="3">Phage-associated protein, BcepMu gp16 family</fullName>
    </recommendedName>
</protein>
<dbReference type="STRING" id="1434232.MAIT1_00390"/>
<organism evidence="1 2">
    <name type="scientific">Magnetofaba australis IT-1</name>
    <dbReference type="NCBI Taxonomy" id="1434232"/>
    <lineage>
        <taxon>Bacteria</taxon>
        <taxon>Pseudomonadati</taxon>
        <taxon>Pseudomonadota</taxon>
        <taxon>Magnetococcia</taxon>
        <taxon>Magnetococcales</taxon>
        <taxon>Magnetococcaceae</taxon>
        <taxon>Magnetofaba</taxon>
    </lineage>
</organism>
<keyword evidence="2" id="KW-1185">Reference proteome</keyword>
<reference evidence="1 2" key="1">
    <citation type="journal article" date="2016" name="BMC Genomics">
        <title>Combined genomic and structural analyses of a cultured magnetotactic bacterium reveals its niche adaptation to a dynamic environment.</title>
        <authorList>
            <person name="Araujo A.C."/>
            <person name="Morillo V."/>
            <person name="Cypriano J."/>
            <person name="Teixeira L.C."/>
            <person name="Leao P."/>
            <person name="Lyra S."/>
            <person name="Almeida L.G."/>
            <person name="Bazylinski D.A."/>
            <person name="Vasconcellos A.T."/>
            <person name="Abreu F."/>
            <person name="Lins U."/>
        </authorList>
    </citation>
    <scope>NUCLEOTIDE SEQUENCE [LARGE SCALE GENOMIC DNA]</scope>
    <source>
        <strain evidence="1 2">IT-1</strain>
    </source>
</reference>
<gene>
    <name evidence="1" type="ORF">MAIT1_00390</name>
</gene>